<sequence>MALAWRSFQAIMHDAERLALQGLSTDPFKHSFVMVQKLNLYLLSVKKANNYMITVINSPVASLKEQSHNAKPKRMMGENQPGREPKHTQDHPSEITSVEDLLSIFQSMCK</sequence>
<proteinExistence type="predicted"/>
<feature type="compositionally biased region" description="Basic and acidic residues" evidence="1">
    <location>
        <begin position="81"/>
        <end position="93"/>
    </location>
</feature>
<evidence type="ECO:0000256" key="1">
    <source>
        <dbReference type="SAM" id="MobiDB-lite"/>
    </source>
</evidence>
<keyword evidence="2" id="KW-0645">Protease</keyword>
<dbReference type="GO" id="GO:0008233">
    <property type="term" value="F:peptidase activity"/>
    <property type="evidence" value="ECO:0007669"/>
    <property type="project" value="UniProtKB-KW"/>
</dbReference>
<dbReference type="GO" id="GO:0006508">
    <property type="term" value="P:proteolysis"/>
    <property type="evidence" value="ECO:0007669"/>
    <property type="project" value="UniProtKB-KW"/>
</dbReference>
<feature type="region of interest" description="Disordered" evidence="1">
    <location>
        <begin position="63"/>
        <end position="96"/>
    </location>
</feature>
<protein>
    <submittedName>
        <fullName evidence="2">Sentrin-specific protease 1</fullName>
    </submittedName>
</protein>
<name>A0A2P2KEW2_RHIMU</name>
<organism evidence="2">
    <name type="scientific">Rhizophora mucronata</name>
    <name type="common">Asiatic mangrove</name>
    <dbReference type="NCBI Taxonomy" id="61149"/>
    <lineage>
        <taxon>Eukaryota</taxon>
        <taxon>Viridiplantae</taxon>
        <taxon>Streptophyta</taxon>
        <taxon>Embryophyta</taxon>
        <taxon>Tracheophyta</taxon>
        <taxon>Spermatophyta</taxon>
        <taxon>Magnoliopsida</taxon>
        <taxon>eudicotyledons</taxon>
        <taxon>Gunneridae</taxon>
        <taxon>Pentapetalae</taxon>
        <taxon>rosids</taxon>
        <taxon>fabids</taxon>
        <taxon>Malpighiales</taxon>
        <taxon>Rhizophoraceae</taxon>
        <taxon>Rhizophora</taxon>
    </lineage>
</organism>
<dbReference type="EMBL" id="GGEC01023778">
    <property type="protein sequence ID" value="MBX04262.1"/>
    <property type="molecule type" value="Transcribed_RNA"/>
</dbReference>
<dbReference type="AlphaFoldDB" id="A0A2P2KEW2"/>
<evidence type="ECO:0000313" key="2">
    <source>
        <dbReference type="EMBL" id="MBX04262.1"/>
    </source>
</evidence>
<accession>A0A2P2KEW2</accession>
<keyword evidence="2" id="KW-0378">Hydrolase</keyword>
<reference evidence="2" key="1">
    <citation type="submission" date="2018-02" db="EMBL/GenBank/DDBJ databases">
        <title>Rhizophora mucronata_Transcriptome.</title>
        <authorList>
            <person name="Meera S.P."/>
            <person name="Sreeshan A."/>
            <person name="Augustine A."/>
        </authorList>
    </citation>
    <scope>NUCLEOTIDE SEQUENCE</scope>
    <source>
        <tissue evidence="2">Leaf</tissue>
    </source>
</reference>